<proteinExistence type="predicted"/>
<protein>
    <submittedName>
        <fullName evidence="2">CheY-like superfamily</fullName>
    </submittedName>
</protein>
<dbReference type="InterPro" id="IPR000014">
    <property type="entry name" value="PAS"/>
</dbReference>
<accession>A0ABQ8WZ47</accession>
<dbReference type="EMBL" id="JAPVEB010000001">
    <property type="protein sequence ID" value="KAJ5283381.1"/>
    <property type="molecule type" value="Genomic_DNA"/>
</dbReference>
<reference evidence="2 3" key="1">
    <citation type="journal article" date="2023" name="IMA Fungus">
        <title>Comparative genomic study of the Penicillium genus elucidates a diverse pangenome and 15 lateral gene transfer events.</title>
        <authorList>
            <person name="Petersen C."/>
            <person name="Sorensen T."/>
            <person name="Nielsen M.R."/>
            <person name="Sondergaard T.E."/>
            <person name="Sorensen J.L."/>
            <person name="Fitzpatrick D.A."/>
            <person name="Frisvad J.C."/>
            <person name="Nielsen K.L."/>
        </authorList>
    </citation>
    <scope>NUCLEOTIDE SEQUENCE [LARGE SCALE GENOMIC DNA]</scope>
    <source>
        <strain evidence="2 3">IBT 3361</strain>
    </source>
</reference>
<dbReference type="PROSITE" id="PS50112">
    <property type="entry name" value="PAS"/>
    <property type="match status" value="1"/>
</dbReference>
<evidence type="ECO:0000313" key="3">
    <source>
        <dbReference type="Proteomes" id="UP001220256"/>
    </source>
</evidence>
<organism evidence="2 3">
    <name type="scientific">Penicillium chrysogenum</name>
    <name type="common">Penicillium notatum</name>
    <dbReference type="NCBI Taxonomy" id="5076"/>
    <lineage>
        <taxon>Eukaryota</taxon>
        <taxon>Fungi</taxon>
        <taxon>Dikarya</taxon>
        <taxon>Ascomycota</taxon>
        <taxon>Pezizomycotina</taxon>
        <taxon>Eurotiomycetes</taxon>
        <taxon>Eurotiomycetidae</taxon>
        <taxon>Eurotiales</taxon>
        <taxon>Aspergillaceae</taxon>
        <taxon>Penicillium</taxon>
        <taxon>Penicillium chrysogenum species complex</taxon>
    </lineage>
</organism>
<feature type="domain" description="PAS" evidence="1">
    <location>
        <begin position="1"/>
        <end position="29"/>
    </location>
</feature>
<dbReference type="InterPro" id="IPR035965">
    <property type="entry name" value="PAS-like_dom_sf"/>
</dbReference>
<sequence length="93" mass="10387">MLDTRGHIATWNSGAAILKGCTATEIIGQHFSAFYGCDDCAIEKPARELEVCLREGKAEDEGWRYRKKLGPGSWPTRWSPLSTRTIAVWDSSK</sequence>
<keyword evidence="3" id="KW-1185">Reference proteome</keyword>
<dbReference type="Proteomes" id="UP001220256">
    <property type="component" value="Unassembled WGS sequence"/>
</dbReference>
<name>A0ABQ8WZ47_PENCH</name>
<dbReference type="Gene3D" id="3.30.450.20">
    <property type="entry name" value="PAS domain"/>
    <property type="match status" value="1"/>
</dbReference>
<evidence type="ECO:0000259" key="1">
    <source>
        <dbReference type="PROSITE" id="PS50112"/>
    </source>
</evidence>
<evidence type="ECO:0000313" key="2">
    <source>
        <dbReference type="EMBL" id="KAJ5283381.1"/>
    </source>
</evidence>
<dbReference type="SUPFAM" id="SSF55785">
    <property type="entry name" value="PYP-like sensor domain (PAS domain)"/>
    <property type="match status" value="1"/>
</dbReference>
<comment type="caution">
    <text evidence="2">The sequence shown here is derived from an EMBL/GenBank/DDBJ whole genome shotgun (WGS) entry which is preliminary data.</text>
</comment>
<gene>
    <name evidence="2" type="ORF">N7505_001361</name>
</gene>
<dbReference type="CDD" id="cd00130">
    <property type="entry name" value="PAS"/>
    <property type="match status" value="1"/>
</dbReference>